<accession>A0A1T4YN34</accession>
<proteinExistence type="inferred from homology"/>
<keyword evidence="7 10" id="KW-0560">Oxidoreductase</keyword>
<dbReference type="STRING" id="48467.SAMN02745166_03729"/>
<evidence type="ECO:0000256" key="5">
    <source>
        <dbReference type="ARBA" id="ARBA00019465"/>
    </source>
</evidence>
<dbReference type="EC" id="1.1.1.169" evidence="4 10"/>
<gene>
    <name evidence="13" type="ORF">SAMN02745166_03729</name>
</gene>
<reference evidence="14" key="1">
    <citation type="submission" date="2017-02" db="EMBL/GenBank/DDBJ databases">
        <authorList>
            <person name="Varghese N."/>
            <person name="Submissions S."/>
        </authorList>
    </citation>
    <scope>NUCLEOTIDE SEQUENCE [LARGE SCALE GENOMIC DNA]</scope>
    <source>
        <strain evidence="14">ATCC 700200</strain>
    </source>
</reference>
<dbReference type="InterPro" id="IPR036291">
    <property type="entry name" value="NAD(P)-bd_dom_sf"/>
</dbReference>
<keyword evidence="10" id="KW-0566">Pantothenate biosynthesis</keyword>
<dbReference type="InterPro" id="IPR008927">
    <property type="entry name" value="6-PGluconate_DH-like_C_sf"/>
</dbReference>
<evidence type="ECO:0000256" key="7">
    <source>
        <dbReference type="ARBA" id="ARBA00023002"/>
    </source>
</evidence>
<dbReference type="InterPro" id="IPR051402">
    <property type="entry name" value="KPR-Related"/>
</dbReference>
<evidence type="ECO:0000259" key="12">
    <source>
        <dbReference type="Pfam" id="PF08546"/>
    </source>
</evidence>
<dbReference type="InterPro" id="IPR013328">
    <property type="entry name" value="6PGD_dom2"/>
</dbReference>
<evidence type="ECO:0000256" key="10">
    <source>
        <dbReference type="RuleBase" id="RU362068"/>
    </source>
</evidence>
<dbReference type="Pfam" id="PF02558">
    <property type="entry name" value="ApbA"/>
    <property type="match status" value="1"/>
</dbReference>
<evidence type="ECO:0000256" key="2">
    <source>
        <dbReference type="ARBA" id="ARBA00004994"/>
    </source>
</evidence>
<comment type="pathway">
    <text evidence="2 10">Cofactor biosynthesis; (R)-pantothenate biosynthesis; (R)-pantoate from 3-methyl-2-oxobutanoate: step 2/2.</text>
</comment>
<comment type="catalytic activity">
    <reaction evidence="9 10">
        <text>(R)-pantoate + NADP(+) = 2-dehydropantoate + NADPH + H(+)</text>
        <dbReference type="Rhea" id="RHEA:16233"/>
        <dbReference type="ChEBI" id="CHEBI:11561"/>
        <dbReference type="ChEBI" id="CHEBI:15378"/>
        <dbReference type="ChEBI" id="CHEBI:15980"/>
        <dbReference type="ChEBI" id="CHEBI:57783"/>
        <dbReference type="ChEBI" id="CHEBI:58349"/>
        <dbReference type="EC" id="1.1.1.169"/>
    </reaction>
</comment>
<dbReference type="NCBIfam" id="NF004887">
    <property type="entry name" value="PRK06249.1"/>
    <property type="match status" value="1"/>
</dbReference>
<dbReference type="Gene3D" id="3.40.50.720">
    <property type="entry name" value="NAD(P)-binding Rossmann-like Domain"/>
    <property type="match status" value="1"/>
</dbReference>
<evidence type="ECO:0000256" key="6">
    <source>
        <dbReference type="ARBA" id="ARBA00022857"/>
    </source>
</evidence>
<evidence type="ECO:0000256" key="4">
    <source>
        <dbReference type="ARBA" id="ARBA00013014"/>
    </source>
</evidence>
<dbReference type="Gene3D" id="1.10.1040.10">
    <property type="entry name" value="N-(1-d-carboxylethyl)-l-norvaline Dehydrogenase, domain 2"/>
    <property type="match status" value="1"/>
</dbReference>
<keyword evidence="6 10" id="KW-0521">NADP</keyword>
<dbReference type="Proteomes" id="UP000190774">
    <property type="component" value="Unassembled WGS sequence"/>
</dbReference>
<dbReference type="GO" id="GO:0008677">
    <property type="term" value="F:2-dehydropantoate 2-reductase activity"/>
    <property type="evidence" value="ECO:0007669"/>
    <property type="project" value="UniProtKB-EC"/>
</dbReference>
<evidence type="ECO:0000256" key="1">
    <source>
        <dbReference type="ARBA" id="ARBA00002919"/>
    </source>
</evidence>
<dbReference type="InterPro" id="IPR013752">
    <property type="entry name" value="KPA_reductase"/>
</dbReference>
<dbReference type="PANTHER" id="PTHR21708:SF26">
    <property type="entry name" value="2-DEHYDROPANTOATE 2-REDUCTASE"/>
    <property type="match status" value="1"/>
</dbReference>
<comment type="similarity">
    <text evidence="3 10">Belongs to the ketopantoate reductase family.</text>
</comment>
<evidence type="ECO:0000313" key="14">
    <source>
        <dbReference type="Proteomes" id="UP000190774"/>
    </source>
</evidence>
<dbReference type="FunFam" id="1.10.1040.10:FF:000017">
    <property type="entry name" value="2-dehydropantoate 2-reductase"/>
    <property type="match status" value="1"/>
</dbReference>
<dbReference type="FunFam" id="3.40.50.720:FF:000307">
    <property type="entry name" value="2-dehydropantoate 2-reductase"/>
    <property type="match status" value="1"/>
</dbReference>
<dbReference type="GO" id="GO:0005737">
    <property type="term" value="C:cytoplasm"/>
    <property type="evidence" value="ECO:0007669"/>
    <property type="project" value="TreeGrafter"/>
</dbReference>
<dbReference type="InterPro" id="IPR003710">
    <property type="entry name" value="ApbA"/>
</dbReference>
<dbReference type="OrthoDB" id="9793586at2"/>
<feature type="domain" description="Ketopantoate reductase C-terminal" evidence="12">
    <location>
        <begin position="209"/>
        <end position="328"/>
    </location>
</feature>
<dbReference type="UniPathway" id="UPA00028">
    <property type="reaction ID" value="UER00004"/>
</dbReference>
<evidence type="ECO:0000259" key="11">
    <source>
        <dbReference type="Pfam" id="PF02558"/>
    </source>
</evidence>
<protein>
    <recommendedName>
        <fullName evidence="5 10">2-dehydropantoate 2-reductase</fullName>
        <ecNumber evidence="4 10">1.1.1.169</ecNumber>
    </recommendedName>
    <alternativeName>
        <fullName evidence="8 10">Ketopantoate reductase</fullName>
    </alternativeName>
</protein>
<dbReference type="SUPFAM" id="SSF48179">
    <property type="entry name" value="6-phosphogluconate dehydrogenase C-terminal domain-like"/>
    <property type="match status" value="1"/>
</dbReference>
<comment type="function">
    <text evidence="1 10">Catalyzes the NADPH-dependent reduction of ketopantoate into pantoic acid.</text>
</comment>
<dbReference type="AlphaFoldDB" id="A0A1T4YN34"/>
<dbReference type="EMBL" id="FUYE01000014">
    <property type="protein sequence ID" value="SKB02968.1"/>
    <property type="molecule type" value="Genomic_DNA"/>
</dbReference>
<dbReference type="SUPFAM" id="SSF51735">
    <property type="entry name" value="NAD(P)-binding Rossmann-fold domains"/>
    <property type="match status" value="1"/>
</dbReference>
<dbReference type="GO" id="GO:0015940">
    <property type="term" value="P:pantothenate biosynthetic process"/>
    <property type="evidence" value="ECO:0007669"/>
    <property type="project" value="UniProtKB-UniPathway"/>
</dbReference>
<evidence type="ECO:0000256" key="8">
    <source>
        <dbReference type="ARBA" id="ARBA00032024"/>
    </source>
</evidence>
<feature type="domain" description="Ketopantoate reductase N-terminal" evidence="11">
    <location>
        <begin position="35"/>
        <end position="180"/>
    </location>
</feature>
<sequence>MTWPHGIFVSPKPPTSVSSESSVVASSHSFSLGRIAIIGAGAVGCYYGGRLAQHGHDVHFLMRSDYEIVTREGMQITSPQGDVQLKVNAHRSPEEIGPCDLVIIALKVTANEALLDLIPPLLHEGTLLLTLQNGLGNEEFLAEHFGAERVLGGLCFVCINRLAPGVIHHLAQGRINLGEHTRAPLPRTHAIAQAFRDSLIDCQVVESLAAARWQKLVWNIPFNGLSIAAGGIDTAAILADPTLENRVRELMTEIIQTAAALGHQLPEGLVHDMIERTRTMQAYKPSSLIDYLEGREVELEAIWGQPVRQAAAAGLAMPKVQALYEELSGAIRGPQAAGC</sequence>
<evidence type="ECO:0000256" key="9">
    <source>
        <dbReference type="ARBA" id="ARBA00048793"/>
    </source>
</evidence>
<dbReference type="NCBIfam" id="TIGR00745">
    <property type="entry name" value="apbA_panE"/>
    <property type="match status" value="1"/>
</dbReference>
<keyword evidence="14" id="KW-1185">Reference proteome</keyword>
<dbReference type="InterPro" id="IPR013332">
    <property type="entry name" value="KPR_N"/>
</dbReference>
<evidence type="ECO:0000313" key="13">
    <source>
        <dbReference type="EMBL" id="SKB02968.1"/>
    </source>
</evidence>
<dbReference type="PANTHER" id="PTHR21708">
    <property type="entry name" value="PROBABLE 2-DEHYDROPANTOATE 2-REDUCTASE"/>
    <property type="match status" value="1"/>
</dbReference>
<organism evidence="13 14">
    <name type="scientific">Prosthecobacter debontii</name>
    <dbReference type="NCBI Taxonomy" id="48467"/>
    <lineage>
        <taxon>Bacteria</taxon>
        <taxon>Pseudomonadati</taxon>
        <taxon>Verrucomicrobiota</taxon>
        <taxon>Verrucomicrobiia</taxon>
        <taxon>Verrucomicrobiales</taxon>
        <taxon>Verrucomicrobiaceae</taxon>
        <taxon>Prosthecobacter</taxon>
    </lineage>
</organism>
<dbReference type="Pfam" id="PF08546">
    <property type="entry name" value="ApbA_C"/>
    <property type="match status" value="1"/>
</dbReference>
<name>A0A1T4YN34_9BACT</name>
<evidence type="ECO:0000256" key="3">
    <source>
        <dbReference type="ARBA" id="ARBA00007870"/>
    </source>
</evidence>